<dbReference type="InterPro" id="IPR018540">
    <property type="entry name" value="Spo0E-like"/>
</dbReference>
<dbReference type="RefSeq" id="WP_204400963.1">
    <property type="nucleotide sequence ID" value="NZ_JAFBEE010000005.1"/>
</dbReference>
<proteinExistence type="predicted"/>
<dbReference type="InterPro" id="IPR037208">
    <property type="entry name" value="Spo0E-like_sf"/>
</dbReference>
<keyword evidence="2" id="KW-1185">Reference proteome</keyword>
<dbReference type="Pfam" id="PF09388">
    <property type="entry name" value="SpoOE-like"/>
    <property type="match status" value="1"/>
</dbReference>
<comment type="caution">
    <text evidence="1">The sequence shown here is derived from an EMBL/GenBank/DDBJ whole genome shotgun (WGS) entry which is preliminary data.</text>
</comment>
<protein>
    <recommendedName>
        <fullName evidence="3">Spo0E like sporulation regulatory protein</fullName>
    </recommendedName>
</protein>
<sequence length="46" mass="5471">MLEQEIAVLRKRLNELIDGQEDYKKIYDLSTQLDLLIVAYYRKIGV</sequence>
<accession>A0ABS2NP49</accession>
<organism evidence="1 2">
    <name type="scientific">Alkaliphilus hydrothermalis</name>
    <dbReference type="NCBI Taxonomy" id="1482730"/>
    <lineage>
        <taxon>Bacteria</taxon>
        <taxon>Bacillati</taxon>
        <taxon>Bacillota</taxon>
        <taxon>Clostridia</taxon>
        <taxon>Peptostreptococcales</taxon>
        <taxon>Natronincolaceae</taxon>
        <taxon>Alkaliphilus</taxon>
    </lineage>
</organism>
<dbReference type="Proteomes" id="UP001314796">
    <property type="component" value="Unassembled WGS sequence"/>
</dbReference>
<evidence type="ECO:0008006" key="3">
    <source>
        <dbReference type="Google" id="ProtNLM"/>
    </source>
</evidence>
<dbReference type="EMBL" id="JAFBEE010000005">
    <property type="protein sequence ID" value="MBM7614597.1"/>
    <property type="molecule type" value="Genomic_DNA"/>
</dbReference>
<gene>
    <name evidence="1" type="ORF">JOC73_001109</name>
</gene>
<evidence type="ECO:0000313" key="1">
    <source>
        <dbReference type="EMBL" id="MBM7614597.1"/>
    </source>
</evidence>
<reference evidence="1 2" key="1">
    <citation type="submission" date="2021-01" db="EMBL/GenBank/DDBJ databases">
        <title>Genomic Encyclopedia of Type Strains, Phase IV (KMG-IV): sequencing the most valuable type-strain genomes for metagenomic binning, comparative biology and taxonomic classification.</title>
        <authorList>
            <person name="Goeker M."/>
        </authorList>
    </citation>
    <scope>NUCLEOTIDE SEQUENCE [LARGE SCALE GENOMIC DNA]</scope>
    <source>
        <strain evidence="1 2">DSM 25890</strain>
    </source>
</reference>
<name>A0ABS2NP49_9FIRM</name>
<dbReference type="SUPFAM" id="SSF140500">
    <property type="entry name" value="BAS1536-like"/>
    <property type="match status" value="1"/>
</dbReference>
<evidence type="ECO:0000313" key="2">
    <source>
        <dbReference type="Proteomes" id="UP001314796"/>
    </source>
</evidence>